<organism evidence="6 7">
    <name type="scientific">Lichtheimia ornata</name>
    <dbReference type="NCBI Taxonomy" id="688661"/>
    <lineage>
        <taxon>Eukaryota</taxon>
        <taxon>Fungi</taxon>
        <taxon>Fungi incertae sedis</taxon>
        <taxon>Mucoromycota</taxon>
        <taxon>Mucoromycotina</taxon>
        <taxon>Mucoromycetes</taxon>
        <taxon>Mucorales</taxon>
        <taxon>Lichtheimiaceae</taxon>
        <taxon>Lichtheimia</taxon>
    </lineage>
</organism>
<gene>
    <name evidence="6" type="ORF">O0I10_004390</name>
</gene>
<dbReference type="GO" id="GO:0008270">
    <property type="term" value="F:zinc ion binding"/>
    <property type="evidence" value="ECO:0007669"/>
    <property type="project" value="UniProtKB-KW"/>
</dbReference>
<sequence>MLATPKVYPKKMAALASLDNRPDDLRKVEKYSSSLGERGVDDVENMPSPGAARCRLSNALGDVSPLNGIHHSLSPPSSTRITTATIKPKIQQRRKRMSPEQLRLMSRRIDPKQPLPSPHTSPSKPALPVLYSPSPRKRSRLQQKQPKCPIPSTTLPSFHSPKPQLFQTCFDIWPGAPSLGDLNHDNVKCLSELLKVRLSQAKFRLIAALEANDDGRNDPLYAQLKTESDDSWPFTMMMRQKITLSHKRHQSTLPVTVGNGKNLTFQPRQRRAPGSSAATSLRNNVRLVTDDTGKLSVAVTPPASPANSKKRKRPATSNAAKKSNKTKSEDATTHPFACQPCNKRYKNRSGLMYHLQRCKATINCICDQQDIEKPMVLCDTCDCWFHTACVEITTHESFSCPRCSPPPPPPPPQVVKMEQQQQDEQQQQQQTTPVLVPTADMQDPNWWPMLPVTEDTSPWNLSDLPPSLLFSDPLTLPEEEIGLMTPSSIVTNAQQDQSDNGWFEFANFDDDFTCE</sequence>
<comment type="caution">
    <text evidence="6">The sequence shown here is derived from an EMBL/GenBank/DDBJ whole genome shotgun (WGS) entry which is preliminary data.</text>
</comment>
<feature type="domain" description="Zinc finger PHD-type" evidence="5">
    <location>
        <begin position="363"/>
        <end position="404"/>
    </location>
</feature>
<dbReference type="SMART" id="SM00249">
    <property type="entry name" value="PHD"/>
    <property type="match status" value="1"/>
</dbReference>
<feature type="compositionally biased region" description="Polar residues" evidence="4">
    <location>
        <begin position="74"/>
        <end position="85"/>
    </location>
</feature>
<dbReference type="Proteomes" id="UP001234581">
    <property type="component" value="Unassembled WGS sequence"/>
</dbReference>
<dbReference type="GeneID" id="83211803"/>
<keyword evidence="2" id="KW-0863">Zinc-finger</keyword>
<feature type="region of interest" description="Disordered" evidence="4">
    <location>
        <begin position="400"/>
        <end position="433"/>
    </location>
</feature>
<protein>
    <recommendedName>
        <fullName evidence="5">Zinc finger PHD-type domain-containing protein</fullName>
    </recommendedName>
</protein>
<dbReference type="InterPro" id="IPR011011">
    <property type="entry name" value="Znf_FYVE_PHD"/>
</dbReference>
<dbReference type="AlphaFoldDB" id="A0AAD7Y252"/>
<proteinExistence type="predicted"/>
<feature type="compositionally biased region" description="Pro residues" evidence="4">
    <location>
        <begin position="403"/>
        <end position="413"/>
    </location>
</feature>
<dbReference type="InterPro" id="IPR013083">
    <property type="entry name" value="Znf_RING/FYVE/PHD"/>
</dbReference>
<dbReference type="Gene3D" id="3.30.40.10">
    <property type="entry name" value="Zinc/RING finger domain, C3HC4 (zinc finger)"/>
    <property type="match status" value="1"/>
</dbReference>
<keyword evidence="3" id="KW-0862">Zinc</keyword>
<evidence type="ECO:0000313" key="6">
    <source>
        <dbReference type="EMBL" id="KAJ8659797.1"/>
    </source>
</evidence>
<dbReference type="SUPFAM" id="SSF57903">
    <property type="entry name" value="FYVE/PHD zinc finger"/>
    <property type="match status" value="1"/>
</dbReference>
<dbReference type="EMBL" id="JARTCD010000016">
    <property type="protein sequence ID" value="KAJ8659797.1"/>
    <property type="molecule type" value="Genomic_DNA"/>
</dbReference>
<feature type="region of interest" description="Disordered" evidence="4">
    <location>
        <begin position="70"/>
        <end position="156"/>
    </location>
</feature>
<keyword evidence="7" id="KW-1185">Reference proteome</keyword>
<keyword evidence="1" id="KW-0479">Metal-binding</keyword>
<evidence type="ECO:0000313" key="7">
    <source>
        <dbReference type="Proteomes" id="UP001234581"/>
    </source>
</evidence>
<dbReference type="Pfam" id="PF00628">
    <property type="entry name" value="PHD"/>
    <property type="match status" value="1"/>
</dbReference>
<evidence type="ECO:0000256" key="4">
    <source>
        <dbReference type="SAM" id="MobiDB-lite"/>
    </source>
</evidence>
<reference evidence="6 7" key="1">
    <citation type="submission" date="2023-03" db="EMBL/GenBank/DDBJ databases">
        <title>Genome sequence of Lichtheimia ornata CBS 291.66.</title>
        <authorList>
            <person name="Mohabir J.T."/>
            <person name="Shea T.P."/>
            <person name="Kurbessoian T."/>
            <person name="Berby B."/>
            <person name="Fontaine J."/>
            <person name="Livny J."/>
            <person name="Gnirke A."/>
            <person name="Stajich J.E."/>
            <person name="Cuomo C.A."/>
        </authorList>
    </citation>
    <scope>NUCLEOTIDE SEQUENCE [LARGE SCALE GENOMIC DNA]</scope>
    <source>
        <strain evidence="6">CBS 291.66</strain>
    </source>
</reference>
<evidence type="ECO:0000256" key="3">
    <source>
        <dbReference type="ARBA" id="ARBA00022833"/>
    </source>
</evidence>
<dbReference type="InterPro" id="IPR001965">
    <property type="entry name" value="Znf_PHD"/>
</dbReference>
<name>A0AAD7Y252_9FUNG</name>
<dbReference type="RefSeq" id="XP_058344710.1">
    <property type="nucleotide sequence ID" value="XM_058484449.1"/>
</dbReference>
<accession>A0AAD7Y252</accession>
<dbReference type="InterPro" id="IPR019787">
    <property type="entry name" value="Znf_PHD-finger"/>
</dbReference>
<feature type="compositionally biased region" description="Polar residues" evidence="4">
    <location>
        <begin position="251"/>
        <end position="267"/>
    </location>
</feature>
<evidence type="ECO:0000256" key="2">
    <source>
        <dbReference type="ARBA" id="ARBA00022771"/>
    </source>
</evidence>
<evidence type="ECO:0000256" key="1">
    <source>
        <dbReference type="ARBA" id="ARBA00022723"/>
    </source>
</evidence>
<feature type="region of interest" description="Disordered" evidence="4">
    <location>
        <begin position="246"/>
        <end position="333"/>
    </location>
</feature>
<evidence type="ECO:0000259" key="5">
    <source>
        <dbReference type="SMART" id="SM00249"/>
    </source>
</evidence>
<feature type="compositionally biased region" description="Low complexity" evidence="4">
    <location>
        <begin position="414"/>
        <end position="433"/>
    </location>
</feature>